<comment type="caution">
    <text evidence="3">The sequence shown here is derived from an EMBL/GenBank/DDBJ whole genome shotgun (WGS) entry which is preliminary data.</text>
</comment>
<evidence type="ECO:0000313" key="3">
    <source>
        <dbReference type="EMBL" id="CAB9526924.1"/>
    </source>
</evidence>
<protein>
    <recommendedName>
        <fullName evidence="2">Glyoxalase-like domain-containing protein</fullName>
    </recommendedName>
</protein>
<feature type="compositionally biased region" description="Basic and acidic residues" evidence="1">
    <location>
        <begin position="557"/>
        <end position="566"/>
    </location>
</feature>
<feature type="compositionally biased region" description="Low complexity" evidence="1">
    <location>
        <begin position="357"/>
        <end position="367"/>
    </location>
</feature>
<feature type="compositionally biased region" description="Basic and acidic residues" evidence="1">
    <location>
        <begin position="1"/>
        <end position="10"/>
    </location>
</feature>
<feature type="compositionally biased region" description="Basic and acidic residues" evidence="1">
    <location>
        <begin position="17"/>
        <end position="30"/>
    </location>
</feature>
<dbReference type="AlphaFoldDB" id="A0A9N8EWJ9"/>
<dbReference type="Proteomes" id="UP001153069">
    <property type="component" value="Unassembled WGS sequence"/>
</dbReference>
<sequence>MINTTNKDETEMMFSWEDFREERLKSDKEEKRRRRQSKTKGSKEKKHSKKKHVIITPENKPRGGGGGGDAFYKLLDASDRTDPTLAESASTLSSLPEDLNGSSFLGQFLDDDAQEDEASNNMYAAGLDEDNIFDHVVLAAPELDSAILEFERKTGVRPIKTGHINGLGITKARVAFHGSSFLEIIAPDDKPGPTGDLLRSAGITGLTPFHWAIRNSGAEALVSQAKSLGYTPDFISMKGPGKDGSCKQWEELYLYGHSLGGVCPFFINWDTFDHPCETLPAVGNLLEVSVAAPADDVVHKLIERTSPKGFMLSETAESHFRIKFDSPKGEVTFAADEMTGFKIPGFGDAVPAKKSKPAAPVVKAPSADNKASAVEKPSADHTEATPAKKSKPSTKVEKKPSVAKPSAPVKKSPPVVKKEQEEKAKEKVTLPKKKEEPSSPRQPKKEEPKRRQPKTKRLSKKAPAAVAREPTKQKAVATTNKAPNVQQRRVSCPTSPPRPSRPIMSGRSDRLSGLKDLHSLNNRRLQSDRPGAGGITSLLGDLEGLSEHSSIAGVLEEEPKPQERFVRSSFVEEPTTVEEDEDADDGISADSSSDDEWTESVLMYPVY</sequence>
<reference evidence="3" key="1">
    <citation type="submission" date="2020-06" db="EMBL/GenBank/DDBJ databases">
        <authorList>
            <consortium name="Plant Systems Biology data submission"/>
        </authorList>
    </citation>
    <scope>NUCLEOTIDE SEQUENCE</scope>
    <source>
        <strain evidence="3">D6</strain>
    </source>
</reference>
<feature type="compositionally biased region" description="Low complexity" evidence="1">
    <location>
        <begin position="402"/>
        <end position="415"/>
    </location>
</feature>
<dbReference type="InterPro" id="IPR025870">
    <property type="entry name" value="Glyoxalase-like_dom"/>
</dbReference>
<feature type="region of interest" description="Disordered" evidence="1">
    <location>
        <begin position="553"/>
        <end position="607"/>
    </location>
</feature>
<dbReference type="Gene3D" id="3.10.180.10">
    <property type="entry name" value="2,3-Dihydroxybiphenyl 1,2-Dioxygenase, domain 1"/>
    <property type="match status" value="1"/>
</dbReference>
<feature type="compositionally biased region" description="Basic and acidic residues" evidence="1">
    <location>
        <begin position="416"/>
        <end position="450"/>
    </location>
</feature>
<feature type="region of interest" description="Disordered" evidence="1">
    <location>
        <begin position="520"/>
        <end position="539"/>
    </location>
</feature>
<feature type="compositionally biased region" description="Basic residues" evidence="1">
    <location>
        <begin position="31"/>
        <end position="53"/>
    </location>
</feature>
<feature type="domain" description="Glyoxalase-like" evidence="2">
    <location>
        <begin position="133"/>
        <end position="303"/>
    </location>
</feature>
<keyword evidence="4" id="KW-1185">Reference proteome</keyword>
<gene>
    <name evidence="3" type="ORF">SEMRO_1912_G304980.1</name>
</gene>
<dbReference type="EMBL" id="CAICTM010001910">
    <property type="protein sequence ID" value="CAB9526924.1"/>
    <property type="molecule type" value="Genomic_DNA"/>
</dbReference>
<dbReference type="Pfam" id="PF13468">
    <property type="entry name" value="Glyoxalase_3"/>
    <property type="match status" value="1"/>
</dbReference>
<organism evidence="3 4">
    <name type="scientific">Seminavis robusta</name>
    <dbReference type="NCBI Taxonomy" id="568900"/>
    <lineage>
        <taxon>Eukaryota</taxon>
        <taxon>Sar</taxon>
        <taxon>Stramenopiles</taxon>
        <taxon>Ochrophyta</taxon>
        <taxon>Bacillariophyta</taxon>
        <taxon>Bacillariophyceae</taxon>
        <taxon>Bacillariophycidae</taxon>
        <taxon>Naviculales</taxon>
        <taxon>Naviculaceae</taxon>
        <taxon>Seminavis</taxon>
    </lineage>
</organism>
<feature type="compositionally biased region" description="Acidic residues" evidence="1">
    <location>
        <begin position="575"/>
        <end position="598"/>
    </location>
</feature>
<dbReference type="InterPro" id="IPR029068">
    <property type="entry name" value="Glyas_Bleomycin-R_OHBP_Dase"/>
</dbReference>
<feature type="compositionally biased region" description="Polar residues" evidence="1">
    <location>
        <begin position="476"/>
        <end position="487"/>
    </location>
</feature>
<dbReference type="SUPFAM" id="SSF54593">
    <property type="entry name" value="Glyoxalase/Bleomycin resistance protein/Dihydroxybiphenyl dioxygenase"/>
    <property type="match status" value="1"/>
</dbReference>
<feature type="region of interest" description="Disordered" evidence="1">
    <location>
        <begin position="1"/>
        <end position="71"/>
    </location>
</feature>
<evidence type="ECO:0000259" key="2">
    <source>
        <dbReference type="Pfam" id="PF13468"/>
    </source>
</evidence>
<proteinExistence type="predicted"/>
<evidence type="ECO:0000256" key="1">
    <source>
        <dbReference type="SAM" id="MobiDB-lite"/>
    </source>
</evidence>
<name>A0A9N8EWJ9_9STRA</name>
<feature type="region of interest" description="Disordered" evidence="1">
    <location>
        <begin position="357"/>
        <end position="513"/>
    </location>
</feature>
<accession>A0A9N8EWJ9</accession>
<feature type="compositionally biased region" description="Basic residues" evidence="1">
    <location>
        <begin position="451"/>
        <end position="460"/>
    </location>
</feature>
<evidence type="ECO:0000313" key="4">
    <source>
        <dbReference type="Proteomes" id="UP001153069"/>
    </source>
</evidence>